<organism evidence="2 3">
    <name type="scientific">Paenibacillus foliorum</name>
    <dbReference type="NCBI Taxonomy" id="2654974"/>
    <lineage>
        <taxon>Bacteria</taxon>
        <taxon>Bacillati</taxon>
        <taxon>Bacillota</taxon>
        <taxon>Bacilli</taxon>
        <taxon>Bacillales</taxon>
        <taxon>Paenibacillaceae</taxon>
        <taxon>Paenibacillus</taxon>
    </lineage>
</organism>
<proteinExistence type="predicted"/>
<comment type="caution">
    <text evidence="2">The sequence shown here is derived from an EMBL/GenBank/DDBJ whole genome shotgun (WGS) entry which is preliminary data.</text>
</comment>
<feature type="signal peptide" evidence="1">
    <location>
        <begin position="1"/>
        <end position="29"/>
    </location>
</feature>
<feature type="chain" id="PRO_5037110658" evidence="1">
    <location>
        <begin position="30"/>
        <end position="574"/>
    </location>
</feature>
<name>A0A972H053_9BACL</name>
<gene>
    <name evidence="2" type="ORF">GC093_29595</name>
</gene>
<protein>
    <submittedName>
        <fullName evidence="2">Uncharacterized protein</fullName>
    </submittedName>
</protein>
<sequence length="574" mass="64529">MKNNWKKYMALLIVSILLLAAVAPFTAIAQGEPSKASASLMYQLTDDIKVDVKSILNERIPTGTRIGAVVRLYNYGSRVVRVPEYEVRIKTDNGVEYILRPSTANAVAIQPKEKVELSYMINVERSDVFSLSELSWVDLDEFEYPQIEKLMLSIPISVNEWRGASSVFTDPEVIKKWEEPFTVEVLSSSLEFTPVNLIKQNTVQGPVSLVVLLVENKGKMKETVPDFSLDGKTDMKVYKGKKIDLEPIALEPGEKKNIHFAIPTENKIDLRSLNVLTPEEFVGNNQTKINYTIGRLNIQLPNNGIPLGWIDQLEAYNSNTPIHFDPLNSLIQSEVSVSLVELHMHQSEGDGYKTVIAKFKLNNRGESPLPVPNFQAELMSADGFSYVGSRQSVAAQTLIPNLSYIISYSFNVPNSEKGERLGIRILDGQKAAPFNIPIASFRTKIQNNDADSKLAFYPFNVNLKDWTLGSQIMPGSLNYSYKLRLELEVERQDNVVVDQNFSKMKIELVDTLGRILSSESLPFTSTGRLVSGWQTINFNSLRTEQFEFPLTVGIYETIETPFGEAKRLVKTLQQ</sequence>
<keyword evidence="1" id="KW-0732">Signal</keyword>
<dbReference type="RefSeq" id="WP_171655586.1">
    <property type="nucleotide sequence ID" value="NZ_WHOD01000109.1"/>
</dbReference>
<keyword evidence="3" id="KW-1185">Reference proteome</keyword>
<accession>A0A972H053</accession>
<evidence type="ECO:0000313" key="2">
    <source>
        <dbReference type="EMBL" id="NOU97353.1"/>
    </source>
</evidence>
<dbReference type="Proteomes" id="UP000641588">
    <property type="component" value="Unassembled WGS sequence"/>
</dbReference>
<dbReference type="AlphaFoldDB" id="A0A972H053"/>
<reference evidence="2" key="1">
    <citation type="submission" date="2019-10" db="EMBL/GenBank/DDBJ databases">
        <title>Description of Paenibacillus glebae sp. nov.</title>
        <authorList>
            <person name="Carlier A."/>
            <person name="Qi S."/>
        </authorList>
    </citation>
    <scope>NUCLEOTIDE SEQUENCE</scope>
    <source>
        <strain evidence="2">LMG 31456</strain>
    </source>
</reference>
<evidence type="ECO:0000256" key="1">
    <source>
        <dbReference type="SAM" id="SignalP"/>
    </source>
</evidence>
<evidence type="ECO:0000313" key="3">
    <source>
        <dbReference type="Proteomes" id="UP000641588"/>
    </source>
</evidence>
<dbReference type="EMBL" id="WHOD01000109">
    <property type="protein sequence ID" value="NOU97353.1"/>
    <property type="molecule type" value="Genomic_DNA"/>
</dbReference>